<dbReference type="AlphaFoldDB" id="A0A644TG18"/>
<evidence type="ECO:0000313" key="5">
    <source>
        <dbReference type="EMBL" id="MPL65659.1"/>
    </source>
</evidence>
<accession>A0A644TG18</accession>
<dbReference type="PANTHER" id="PTHR30055:SF234">
    <property type="entry name" value="HTH-TYPE TRANSCRIPTIONAL REGULATOR BETI"/>
    <property type="match status" value="1"/>
</dbReference>
<dbReference type="SUPFAM" id="SSF46689">
    <property type="entry name" value="Homeodomain-like"/>
    <property type="match status" value="1"/>
</dbReference>
<sequence length="207" mass="23797">MGNTRLTEHYTDSRTKRQQILDAAYEIFSRKGYHQATVDEIIALADTGKGTVYNYFVNKEQLFYTLIKERSSPFETALQQIVDSSEPPLPKIESMIKEYIAFYVVNADLWRVMMHEVRGLGTAGYSNFSEQQRDKYRIWFKSTIGMLEIVLNECIAAGEIRQCDVTKTAYALFSVIVMMVFQKFVSDDIDETAKAVSNVFLYGVTNR</sequence>
<keyword evidence="3" id="KW-0804">Transcription</keyword>
<proteinExistence type="predicted"/>
<evidence type="ECO:0000256" key="3">
    <source>
        <dbReference type="ARBA" id="ARBA00023163"/>
    </source>
</evidence>
<dbReference type="InterPro" id="IPR036271">
    <property type="entry name" value="Tet_transcr_reg_TetR-rel_C_sf"/>
</dbReference>
<keyword evidence="2" id="KW-0238">DNA-binding</keyword>
<protein>
    <submittedName>
        <fullName evidence="5">Fatty acid metabolism regulator protein</fullName>
    </submittedName>
</protein>
<dbReference type="SUPFAM" id="SSF48498">
    <property type="entry name" value="Tetracyclin repressor-like, C-terminal domain"/>
    <property type="match status" value="1"/>
</dbReference>
<dbReference type="Pfam" id="PF00440">
    <property type="entry name" value="TetR_N"/>
    <property type="match status" value="1"/>
</dbReference>
<name>A0A644TG18_9ZZZZ</name>
<evidence type="ECO:0000259" key="4">
    <source>
        <dbReference type="PROSITE" id="PS50977"/>
    </source>
</evidence>
<gene>
    <name evidence="5" type="primary">fadR_1</name>
    <name evidence="5" type="ORF">SDC9_11323</name>
</gene>
<dbReference type="InterPro" id="IPR001647">
    <property type="entry name" value="HTH_TetR"/>
</dbReference>
<dbReference type="PANTHER" id="PTHR30055">
    <property type="entry name" value="HTH-TYPE TRANSCRIPTIONAL REGULATOR RUTR"/>
    <property type="match status" value="1"/>
</dbReference>
<evidence type="ECO:0000256" key="1">
    <source>
        <dbReference type="ARBA" id="ARBA00023015"/>
    </source>
</evidence>
<dbReference type="EMBL" id="VSSQ01000029">
    <property type="protein sequence ID" value="MPL65659.1"/>
    <property type="molecule type" value="Genomic_DNA"/>
</dbReference>
<dbReference type="Gene3D" id="1.10.10.60">
    <property type="entry name" value="Homeodomain-like"/>
    <property type="match status" value="1"/>
</dbReference>
<dbReference type="InterPro" id="IPR009057">
    <property type="entry name" value="Homeodomain-like_sf"/>
</dbReference>
<dbReference type="Gene3D" id="1.10.357.10">
    <property type="entry name" value="Tetracycline Repressor, domain 2"/>
    <property type="match status" value="1"/>
</dbReference>
<dbReference type="InterPro" id="IPR050109">
    <property type="entry name" value="HTH-type_TetR-like_transc_reg"/>
</dbReference>
<dbReference type="PRINTS" id="PR00455">
    <property type="entry name" value="HTHTETR"/>
</dbReference>
<evidence type="ECO:0000256" key="2">
    <source>
        <dbReference type="ARBA" id="ARBA00023125"/>
    </source>
</evidence>
<reference evidence="5" key="1">
    <citation type="submission" date="2019-08" db="EMBL/GenBank/DDBJ databases">
        <authorList>
            <person name="Kucharzyk K."/>
            <person name="Murdoch R.W."/>
            <person name="Higgins S."/>
            <person name="Loffler F."/>
        </authorList>
    </citation>
    <scope>NUCLEOTIDE SEQUENCE</scope>
</reference>
<feature type="domain" description="HTH tetR-type" evidence="4">
    <location>
        <begin position="14"/>
        <end position="74"/>
    </location>
</feature>
<organism evidence="5">
    <name type="scientific">bioreactor metagenome</name>
    <dbReference type="NCBI Taxonomy" id="1076179"/>
    <lineage>
        <taxon>unclassified sequences</taxon>
        <taxon>metagenomes</taxon>
        <taxon>ecological metagenomes</taxon>
    </lineage>
</organism>
<dbReference type="Pfam" id="PF17932">
    <property type="entry name" value="TetR_C_24"/>
    <property type="match status" value="1"/>
</dbReference>
<keyword evidence="1" id="KW-0805">Transcription regulation</keyword>
<comment type="caution">
    <text evidence="5">The sequence shown here is derived from an EMBL/GenBank/DDBJ whole genome shotgun (WGS) entry which is preliminary data.</text>
</comment>
<dbReference type="InterPro" id="IPR041490">
    <property type="entry name" value="KstR2_TetR_C"/>
</dbReference>
<dbReference type="GO" id="GO:0003700">
    <property type="term" value="F:DNA-binding transcription factor activity"/>
    <property type="evidence" value="ECO:0007669"/>
    <property type="project" value="TreeGrafter"/>
</dbReference>
<dbReference type="PROSITE" id="PS50977">
    <property type="entry name" value="HTH_TETR_2"/>
    <property type="match status" value="1"/>
</dbReference>
<dbReference type="GO" id="GO:0000976">
    <property type="term" value="F:transcription cis-regulatory region binding"/>
    <property type="evidence" value="ECO:0007669"/>
    <property type="project" value="TreeGrafter"/>
</dbReference>